<protein>
    <recommendedName>
        <fullName evidence="4">Avirulence Effector AvrLm4-7 domain-containing protein</fullName>
    </recommendedName>
</protein>
<organism evidence="2 3">
    <name type="scientific">Fusarium acuminatum</name>
    <dbReference type="NCBI Taxonomy" id="5515"/>
    <lineage>
        <taxon>Eukaryota</taxon>
        <taxon>Fungi</taxon>
        <taxon>Dikarya</taxon>
        <taxon>Ascomycota</taxon>
        <taxon>Pezizomycotina</taxon>
        <taxon>Sordariomycetes</taxon>
        <taxon>Hypocreomycetidae</taxon>
        <taxon>Hypocreales</taxon>
        <taxon>Nectriaceae</taxon>
        <taxon>Fusarium</taxon>
        <taxon>Fusarium tricinctum species complex</taxon>
    </lineage>
</organism>
<evidence type="ECO:0000256" key="1">
    <source>
        <dbReference type="SAM" id="SignalP"/>
    </source>
</evidence>
<evidence type="ECO:0000313" key="2">
    <source>
        <dbReference type="EMBL" id="WZH45504.1"/>
    </source>
</evidence>
<keyword evidence="3" id="KW-1185">Reference proteome</keyword>
<name>A0ABZ2WXW6_9HYPO</name>
<sequence length="143" mass="15909">MKFSFPTVAFSLSLFCATDAARIEINSVIGPSLVPVTYTHYIGNDGLTYIVGGFLDGCKNTKYDWIKNMCIDDKKGRAHVNYSDGNKACFKRTTKTSGRCGGDEGCWKGICQTCYWSVFTPTVSNWRSVEDIEATDKIEEELS</sequence>
<proteinExistence type="predicted"/>
<dbReference type="EMBL" id="CP151262">
    <property type="protein sequence ID" value="WZH45504.1"/>
    <property type="molecule type" value="Genomic_DNA"/>
</dbReference>
<feature type="chain" id="PRO_5045742322" description="Avirulence Effector AvrLm4-7 domain-containing protein" evidence="1">
    <location>
        <begin position="21"/>
        <end position="143"/>
    </location>
</feature>
<reference evidence="2 3" key="1">
    <citation type="submission" date="2024-04" db="EMBL/GenBank/DDBJ databases">
        <title>Complete genome sequence of Fusarium acuminatum.</title>
        <authorList>
            <person name="Lan B."/>
        </authorList>
    </citation>
    <scope>NUCLEOTIDE SEQUENCE [LARGE SCALE GENOMIC DNA]</scope>
    <source>
        <strain evidence="2">1A</strain>
    </source>
</reference>
<dbReference type="Proteomes" id="UP001489902">
    <property type="component" value="Chromosome 3"/>
</dbReference>
<accession>A0ABZ2WXW6</accession>
<keyword evidence="1" id="KW-0732">Signal</keyword>
<feature type="signal peptide" evidence="1">
    <location>
        <begin position="1"/>
        <end position="20"/>
    </location>
</feature>
<evidence type="ECO:0008006" key="4">
    <source>
        <dbReference type="Google" id="ProtNLM"/>
    </source>
</evidence>
<evidence type="ECO:0000313" key="3">
    <source>
        <dbReference type="Proteomes" id="UP001489902"/>
    </source>
</evidence>
<gene>
    <name evidence="2" type="ORF">QYS62_006564</name>
</gene>